<evidence type="ECO:0000259" key="13">
    <source>
        <dbReference type="PROSITE" id="PS50885"/>
    </source>
</evidence>
<evidence type="ECO:0000259" key="12">
    <source>
        <dbReference type="PROSITE" id="PS50192"/>
    </source>
</evidence>
<protein>
    <submittedName>
        <fullName evidence="14">Methyl-accepting chemotaxis protein</fullName>
    </submittedName>
</protein>
<evidence type="ECO:0000256" key="8">
    <source>
        <dbReference type="ARBA" id="ARBA00029447"/>
    </source>
</evidence>
<dbReference type="InterPro" id="IPR004089">
    <property type="entry name" value="MCPsignal_dom"/>
</dbReference>
<evidence type="ECO:0000259" key="11">
    <source>
        <dbReference type="PROSITE" id="PS50111"/>
    </source>
</evidence>
<reference evidence="14 15" key="1">
    <citation type="submission" date="2019-11" db="EMBL/GenBank/DDBJ databases">
        <title>Comparative genomics of hydrocarbon-degrading Desulfosarcina strains.</title>
        <authorList>
            <person name="Watanabe M."/>
            <person name="Kojima H."/>
            <person name="Fukui M."/>
        </authorList>
    </citation>
    <scope>NUCLEOTIDE SEQUENCE [LARGE SCALE GENOMIC DNA]</scope>
    <source>
        <strain evidence="14 15">PP31</strain>
    </source>
</reference>
<keyword evidence="15" id="KW-1185">Reference proteome</keyword>
<dbReference type="KEGG" id="dwd:DSCW_66370"/>
<dbReference type="PROSITE" id="PS50111">
    <property type="entry name" value="CHEMOTAXIS_TRANSDUC_2"/>
    <property type="match status" value="1"/>
</dbReference>
<evidence type="ECO:0000313" key="15">
    <source>
        <dbReference type="Proteomes" id="UP000427769"/>
    </source>
</evidence>
<evidence type="ECO:0000256" key="5">
    <source>
        <dbReference type="ARBA" id="ARBA00022989"/>
    </source>
</evidence>
<dbReference type="AlphaFoldDB" id="A0A5K7ZEH2"/>
<dbReference type="InterPro" id="IPR004090">
    <property type="entry name" value="Chemotax_Me-accpt_rcpt"/>
</dbReference>
<dbReference type="InterPro" id="IPR033480">
    <property type="entry name" value="sCache_2"/>
</dbReference>
<name>A0A5K7ZEH2_9BACT</name>
<comment type="similarity">
    <text evidence="8">Belongs to the methyl-accepting chemotaxis (MCP) protein family.</text>
</comment>
<feature type="transmembrane region" description="Helical" evidence="10">
    <location>
        <begin position="351"/>
        <end position="370"/>
    </location>
</feature>
<dbReference type="PRINTS" id="PR00260">
    <property type="entry name" value="CHEMTRNSDUCR"/>
</dbReference>
<keyword evidence="7 9" id="KW-0807">Transducer</keyword>
<evidence type="ECO:0000256" key="7">
    <source>
        <dbReference type="ARBA" id="ARBA00023224"/>
    </source>
</evidence>
<dbReference type="GO" id="GO:0004888">
    <property type="term" value="F:transmembrane signaling receptor activity"/>
    <property type="evidence" value="ECO:0007669"/>
    <property type="project" value="InterPro"/>
</dbReference>
<dbReference type="Pfam" id="PF00015">
    <property type="entry name" value="MCPsignal"/>
    <property type="match status" value="1"/>
</dbReference>
<dbReference type="CDD" id="cd06225">
    <property type="entry name" value="HAMP"/>
    <property type="match status" value="1"/>
</dbReference>
<keyword evidence="6 10" id="KW-0472">Membrane</keyword>
<dbReference type="Gene3D" id="1.10.287.950">
    <property type="entry name" value="Methyl-accepting chemotaxis protein"/>
    <property type="match status" value="1"/>
</dbReference>
<dbReference type="Pfam" id="PF00672">
    <property type="entry name" value="HAMP"/>
    <property type="match status" value="1"/>
</dbReference>
<evidence type="ECO:0000256" key="2">
    <source>
        <dbReference type="ARBA" id="ARBA00022475"/>
    </source>
</evidence>
<keyword evidence="4 10" id="KW-0812">Transmembrane</keyword>
<evidence type="ECO:0000256" key="10">
    <source>
        <dbReference type="SAM" id="Phobius"/>
    </source>
</evidence>
<keyword evidence="2" id="KW-1003">Cell membrane</keyword>
<feature type="domain" description="Methyl-accepting transducer" evidence="11">
    <location>
        <begin position="445"/>
        <end position="681"/>
    </location>
</feature>
<dbReference type="OrthoDB" id="9787709at2"/>
<keyword evidence="3" id="KW-0997">Cell inner membrane</keyword>
<dbReference type="GO" id="GO:0005886">
    <property type="term" value="C:plasma membrane"/>
    <property type="evidence" value="ECO:0007669"/>
    <property type="project" value="UniProtKB-SubCell"/>
</dbReference>
<dbReference type="InterPro" id="IPR004010">
    <property type="entry name" value="Double_Cache_2"/>
</dbReference>
<dbReference type="InterPro" id="IPR003660">
    <property type="entry name" value="HAMP_dom"/>
</dbReference>
<feature type="domain" description="HAMP" evidence="13">
    <location>
        <begin position="372"/>
        <end position="426"/>
    </location>
</feature>
<dbReference type="Proteomes" id="UP000427769">
    <property type="component" value="Chromosome"/>
</dbReference>
<evidence type="ECO:0000256" key="4">
    <source>
        <dbReference type="ARBA" id="ARBA00022692"/>
    </source>
</evidence>
<comment type="subcellular location">
    <subcellularLocation>
        <location evidence="1">Cell inner membrane</location>
        <topology evidence="1">Multi-pass membrane protein</topology>
    </subcellularLocation>
</comment>
<evidence type="ECO:0000256" key="6">
    <source>
        <dbReference type="ARBA" id="ARBA00023136"/>
    </source>
</evidence>
<dbReference type="GO" id="GO:0006935">
    <property type="term" value="P:chemotaxis"/>
    <property type="evidence" value="ECO:0007669"/>
    <property type="project" value="InterPro"/>
</dbReference>
<feature type="domain" description="T-SNARE coiled-coil homology" evidence="12">
    <location>
        <begin position="604"/>
        <end position="666"/>
    </location>
</feature>
<evidence type="ECO:0000256" key="1">
    <source>
        <dbReference type="ARBA" id="ARBA00004429"/>
    </source>
</evidence>
<proteinExistence type="inferred from homology"/>
<accession>A0A5K7ZEH2</accession>
<dbReference type="Gene3D" id="1.10.8.500">
    <property type="entry name" value="HAMP domain in histidine kinase"/>
    <property type="match status" value="1"/>
</dbReference>
<keyword evidence="5 10" id="KW-1133">Transmembrane helix</keyword>
<dbReference type="PANTHER" id="PTHR32089:SF112">
    <property type="entry name" value="LYSOZYME-LIKE PROTEIN-RELATED"/>
    <property type="match status" value="1"/>
</dbReference>
<dbReference type="SMART" id="SM01049">
    <property type="entry name" value="Cache_2"/>
    <property type="match status" value="2"/>
</dbReference>
<dbReference type="CDD" id="cd11386">
    <property type="entry name" value="MCP_signal"/>
    <property type="match status" value="1"/>
</dbReference>
<dbReference type="EMBL" id="AP021875">
    <property type="protein sequence ID" value="BBO79220.1"/>
    <property type="molecule type" value="Genomic_DNA"/>
</dbReference>
<dbReference type="RefSeq" id="WP_155307775.1">
    <property type="nucleotide sequence ID" value="NZ_AP021875.1"/>
</dbReference>
<evidence type="ECO:0000313" key="14">
    <source>
        <dbReference type="EMBL" id="BBO79220.1"/>
    </source>
</evidence>
<dbReference type="SUPFAM" id="SSF58104">
    <property type="entry name" value="Methyl-accepting chemotaxis protein (MCP) signaling domain"/>
    <property type="match status" value="1"/>
</dbReference>
<evidence type="ECO:0000256" key="3">
    <source>
        <dbReference type="ARBA" id="ARBA00022519"/>
    </source>
</evidence>
<dbReference type="Pfam" id="PF08269">
    <property type="entry name" value="dCache_2"/>
    <property type="match status" value="1"/>
</dbReference>
<gene>
    <name evidence="14" type="ORF">DSCW_66370</name>
</gene>
<dbReference type="PANTHER" id="PTHR32089">
    <property type="entry name" value="METHYL-ACCEPTING CHEMOTAXIS PROTEIN MCPB"/>
    <property type="match status" value="1"/>
</dbReference>
<organism evidence="14 15">
    <name type="scientific">Desulfosarcina widdelii</name>
    <dbReference type="NCBI Taxonomy" id="947919"/>
    <lineage>
        <taxon>Bacteria</taxon>
        <taxon>Pseudomonadati</taxon>
        <taxon>Thermodesulfobacteriota</taxon>
        <taxon>Desulfobacteria</taxon>
        <taxon>Desulfobacterales</taxon>
        <taxon>Desulfosarcinaceae</taxon>
        <taxon>Desulfosarcina</taxon>
    </lineage>
</organism>
<dbReference type="SMART" id="SM00283">
    <property type="entry name" value="MA"/>
    <property type="match status" value="1"/>
</dbReference>
<dbReference type="Gene3D" id="3.30.450.20">
    <property type="entry name" value="PAS domain"/>
    <property type="match status" value="2"/>
</dbReference>
<dbReference type="InterPro" id="IPR000727">
    <property type="entry name" value="T_SNARE_dom"/>
</dbReference>
<dbReference type="GO" id="GO:0007165">
    <property type="term" value="P:signal transduction"/>
    <property type="evidence" value="ECO:0007669"/>
    <property type="project" value="UniProtKB-KW"/>
</dbReference>
<evidence type="ECO:0000256" key="9">
    <source>
        <dbReference type="PROSITE-ProRule" id="PRU00284"/>
    </source>
</evidence>
<sequence>MSVSKKIIIVSLSGLLLLGIVAMLFSMRTLKQRSAAEAAFARSMMMEEKKGKLQDLIKSTYAIIQAHYDYAHDPEKVAATYKKQLKSIVDVAYKTVEQIHSRTDIADAEKRRLAAQLVGAMRYNENDYLWINDMSPTMVMHPIKPALNGKDLSAFKDPEGKKLFVEFVNVCRRDGEGTVDYLWPKPGHAEPVAKLSYVKLFKPWNWVIGTGVYLEAAEQRFMEDAKKAIAQLRYGPKGNDYFWINDMTPTMVMHPIKPALDGKDLSQNKDPNGKRLFVEFVNVCRDKGEGFVDYMWPMPGHQEPVPKLSYVKLFKPWGWVVGTGIYLDDVNRAVADKEAEIASAIAAQRNGLIMVIVVLLVLTGIGVTLIGKRITRPIVTASDMLKDIAQGEGDLTRRLEVSSRDEVGEMAKWFNVFAENIQRIIGSVQENARQVNDSSAELNTIADQTSTNATETSEKANTVATASEEMSANMNSVAAAMEEAATNVGMVASAADEMTATINEIAQNTEKARGIAGGAVDQAANASSQVAELGTAAQEIGKVIETITEISEQVNLLALNATIEAARAGEAGKGFAVVANEIKDLARQTAEATGEIKSRIESIQNSTDGTVTEIGNITRVVNEVNEIVSTIATAVEEQSVTTNEIANNVSQAAQGIEEVNENVAQSSTVSAEISRDIADVTQASGEISNSSEQISMSAESLNQLARQLNEMVGRFKV</sequence>
<dbReference type="SMART" id="SM00304">
    <property type="entry name" value="HAMP"/>
    <property type="match status" value="2"/>
</dbReference>
<dbReference type="PROSITE" id="PS50885">
    <property type="entry name" value="HAMP"/>
    <property type="match status" value="1"/>
</dbReference>
<dbReference type="PROSITE" id="PS50192">
    <property type="entry name" value="T_SNARE"/>
    <property type="match status" value="1"/>
</dbReference>